<evidence type="ECO:0000313" key="4">
    <source>
        <dbReference type="EMBL" id="KAK9398201.1"/>
    </source>
</evidence>
<protein>
    <recommendedName>
        <fullName evidence="3">Ig-like domain-containing protein</fullName>
    </recommendedName>
</protein>
<sequence length="505" mass="56284">MTIVQCDNWFDYWGKGTSVTVSTESPRAPSLFPLIPSGDSTGDTEIAIGCLAKNFLPDTVTFSWDNSNNSSIGDQKFMKFPSIMSGGTYTAASQAKVSRSTWEALEPFYCKAKHAQGDKVVSVAKPYVVQQPHPEMLIRAPVLNAFSSSYLNSTVTCEVSNLCSGNVAISWLKEQKEITSGITTSKPVPNGRGGYTIWSKLVVTKEDWISEKKFACAVKSKEFTHSETFSLPSFCKRDVCSSVSVETIPPTFADMFLTSSANLTCKISNIPTEADYSKLNVTWTRASDQKQLHTVMTNFLIQENDFYYVNAVATVCATEWKEDETFHCKVTFEDVLVKPIEKPLRKENDGELKAPSVYILSPSVEQVNLREKATLSCLIQGFNPNSIFVRWLHNEEPISESEYFTSQPIVESNVLSKQYFAYSILTVSEQEWSAGDSYTCMVGHEALAYNTVQKTVNKNTGYIEGIVDTEDEEEFQNLSSILSTFIILFLVSLFYSATVTVIKVK</sequence>
<keyword evidence="2" id="KW-0472">Membrane</keyword>
<dbReference type="CDD" id="cd21819">
    <property type="entry name" value="IgC1_CH1_IgM"/>
    <property type="match status" value="1"/>
</dbReference>
<comment type="caution">
    <text evidence="4">The sequence shown here is derived from an EMBL/GenBank/DDBJ whole genome shotgun (WGS) entry which is preliminary data.</text>
</comment>
<dbReference type="AlphaFoldDB" id="A0AAW1B8T6"/>
<dbReference type="InterPro" id="IPR003006">
    <property type="entry name" value="Ig/MHC_CS"/>
</dbReference>
<feature type="domain" description="Ig-like" evidence="3">
    <location>
        <begin position="29"/>
        <end position="122"/>
    </location>
</feature>
<gene>
    <name evidence="4" type="ORF">NXF25_021562</name>
</gene>
<dbReference type="InterPro" id="IPR036179">
    <property type="entry name" value="Ig-like_dom_sf"/>
</dbReference>
<dbReference type="FunFam" id="2.60.40.10:FF:000463">
    <property type="entry name" value="Immunoglobulin heavy constant gamma 1"/>
    <property type="match status" value="1"/>
</dbReference>
<evidence type="ECO:0000256" key="2">
    <source>
        <dbReference type="SAM" id="Phobius"/>
    </source>
</evidence>
<organism evidence="4 5">
    <name type="scientific">Crotalus adamanteus</name>
    <name type="common">Eastern diamondback rattlesnake</name>
    <dbReference type="NCBI Taxonomy" id="8729"/>
    <lineage>
        <taxon>Eukaryota</taxon>
        <taxon>Metazoa</taxon>
        <taxon>Chordata</taxon>
        <taxon>Craniata</taxon>
        <taxon>Vertebrata</taxon>
        <taxon>Euteleostomi</taxon>
        <taxon>Lepidosauria</taxon>
        <taxon>Squamata</taxon>
        <taxon>Bifurcata</taxon>
        <taxon>Unidentata</taxon>
        <taxon>Episquamata</taxon>
        <taxon>Toxicofera</taxon>
        <taxon>Serpentes</taxon>
        <taxon>Colubroidea</taxon>
        <taxon>Viperidae</taxon>
        <taxon>Crotalinae</taxon>
        <taxon>Crotalus</taxon>
    </lineage>
</organism>
<keyword evidence="1" id="KW-0393">Immunoglobulin domain</keyword>
<dbReference type="SUPFAM" id="SSF48726">
    <property type="entry name" value="Immunoglobulin"/>
    <property type="match status" value="4"/>
</dbReference>
<evidence type="ECO:0000256" key="1">
    <source>
        <dbReference type="ARBA" id="ARBA00023319"/>
    </source>
</evidence>
<dbReference type="InterPro" id="IPR003597">
    <property type="entry name" value="Ig_C1-set"/>
</dbReference>
<name>A0AAW1B8T6_CROAD</name>
<proteinExistence type="predicted"/>
<accession>A0AAW1B8T6</accession>
<dbReference type="EMBL" id="JAOTOJ010000008">
    <property type="protein sequence ID" value="KAK9398201.1"/>
    <property type="molecule type" value="Genomic_DNA"/>
</dbReference>
<dbReference type="CDD" id="cd05768">
    <property type="entry name" value="IgC1_CH3_IgAGD_CH4_IgAEM"/>
    <property type="match status" value="1"/>
</dbReference>
<dbReference type="PROSITE" id="PS00290">
    <property type="entry name" value="IG_MHC"/>
    <property type="match status" value="1"/>
</dbReference>
<dbReference type="SMART" id="SM00407">
    <property type="entry name" value="IGc1"/>
    <property type="match status" value="4"/>
</dbReference>
<dbReference type="InterPro" id="IPR013783">
    <property type="entry name" value="Ig-like_fold"/>
</dbReference>
<dbReference type="Pfam" id="PF07654">
    <property type="entry name" value="C1-set"/>
    <property type="match status" value="4"/>
</dbReference>
<feature type="domain" description="Ig-like" evidence="3">
    <location>
        <begin position="134"/>
        <end position="230"/>
    </location>
</feature>
<dbReference type="PANTHER" id="PTHR23411">
    <property type="entry name" value="TAPASIN"/>
    <property type="match status" value="1"/>
</dbReference>
<dbReference type="Proteomes" id="UP001474421">
    <property type="component" value="Unassembled WGS sequence"/>
</dbReference>
<dbReference type="FunFam" id="2.60.40.10:FF:000998">
    <property type="entry name" value="Immunoglobulin heavy constant epsilon"/>
    <property type="match status" value="1"/>
</dbReference>
<feature type="transmembrane region" description="Helical" evidence="2">
    <location>
        <begin position="481"/>
        <end position="502"/>
    </location>
</feature>
<evidence type="ECO:0000259" key="3">
    <source>
        <dbReference type="PROSITE" id="PS50835"/>
    </source>
</evidence>
<dbReference type="CDD" id="cd00098">
    <property type="entry name" value="IgC1"/>
    <property type="match status" value="1"/>
</dbReference>
<evidence type="ECO:0000313" key="5">
    <source>
        <dbReference type="Proteomes" id="UP001474421"/>
    </source>
</evidence>
<dbReference type="PROSITE" id="PS50835">
    <property type="entry name" value="IG_LIKE"/>
    <property type="match status" value="4"/>
</dbReference>
<dbReference type="Gene3D" id="2.60.40.10">
    <property type="entry name" value="Immunoglobulins"/>
    <property type="match status" value="4"/>
</dbReference>
<dbReference type="InterPro" id="IPR007110">
    <property type="entry name" value="Ig-like_dom"/>
</dbReference>
<keyword evidence="2" id="KW-0812">Transmembrane</keyword>
<keyword evidence="5" id="KW-1185">Reference proteome</keyword>
<feature type="domain" description="Ig-like" evidence="3">
    <location>
        <begin position="250"/>
        <end position="338"/>
    </location>
</feature>
<feature type="domain" description="Ig-like" evidence="3">
    <location>
        <begin position="355"/>
        <end position="457"/>
    </location>
</feature>
<keyword evidence="2" id="KW-1133">Transmembrane helix</keyword>
<reference evidence="4 5" key="1">
    <citation type="journal article" date="2024" name="Proc. Natl. Acad. Sci. U.S.A.">
        <title>The genetic regulatory architecture and epigenomic basis for age-related changes in rattlesnake venom.</title>
        <authorList>
            <person name="Hogan M.P."/>
            <person name="Holding M.L."/>
            <person name="Nystrom G.S."/>
            <person name="Colston T.J."/>
            <person name="Bartlett D.A."/>
            <person name="Mason A.J."/>
            <person name="Ellsworth S.A."/>
            <person name="Rautsaw R.M."/>
            <person name="Lawrence K.C."/>
            <person name="Strickland J.L."/>
            <person name="He B."/>
            <person name="Fraser P."/>
            <person name="Margres M.J."/>
            <person name="Gilbert D.M."/>
            <person name="Gibbs H.L."/>
            <person name="Parkinson C.L."/>
            <person name="Rokyta D.R."/>
        </authorList>
    </citation>
    <scope>NUCLEOTIDE SEQUENCE [LARGE SCALE GENOMIC DNA]</scope>
    <source>
        <strain evidence="4">DRR0105</strain>
    </source>
</reference>
<dbReference type="InterPro" id="IPR050380">
    <property type="entry name" value="Immune_Resp_Modulators"/>
</dbReference>